<sequence length="645" mass="76585">MENIKTKKISKRQGRVRQIQRTSQQWDDLCKQAVVLYDQGMTYSFIAKQFDCSVETLRVKLKKRGLWEGFSTDQLQENARKKWDERCEKAVLLQEKGWSYYAIARNLNCKDSNLVQELKKRGLWQKREVIDASEKWDKLCKQALMLREQGMTYKLIAQQLQCGVGCLHIELKKRGLKKTVRSQKKSIRLKWDEVCEKAVPLYEQGIGYPDIAQQLNCHVTTLRKELKKRGLWKGLSAEQLRVQRVKNAREKWDRLCKQAVILHEKGMSYTEIGRKLGCPRAKLETELKRMGLWNGISIKQRKKNAKQKWDRLCEKAVILQEEGMSYKKIAKKLNCSDSVLVEELKKRGTWKGESAEQLLINSRLKWDKRCRHAVLLRKEGMSYSKIAKQIGCHETNILKELKKRGLWEGYSREQIKENAKKKWDALCEEAVHLHNQGMSYYRIAKYLHCADGKLVHELKKRNVWENKKVEQFYESVHEKWDALCERAVILYEQGFTYLEIAQQFGYHEHSLTKQLKKRGLWRGRTTEEYAEKWDEICKQVVTLREQGLKYHEIAKQLGQNQSTIIRKLQERGLWKGFTKEQIQENARKKWDPLCEQAAVLRKEQRWNYRQIALQLDCNEASLRKELKKRGLYRKFHKDIKQQDYI</sequence>
<dbReference type="EMBL" id="MOOV01000291">
    <property type="protein sequence ID" value="OUB82594.1"/>
    <property type="molecule type" value="Genomic_DNA"/>
</dbReference>
<reference evidence="1 2" key="1">
    <citation type="submission" date="2016-10" db="EMBL/GenBank/DDBJ databases">
        <title>Comparative genomics of Bacillus thuringiensis reveals a path to pathogens against multiple invertebrate hosts.</title>
        <authorList>
            <person name="Zheng J."/>
            <person name="Gao Q."/>
            <person name="Liu H."/>
            <person name="Peng D."/>
            <person name="Ruan L."/>
            <person name="Sun M."/>
        </authorList>
    </citation>
    <scope>NUCLEOTIDE SEQUENCE [LARGE SCALE GENOMIC DNA]</scope>
    <source>
        <strain evidence="1">T30001</strain>
    </source>
</reference>
<proteinExistence type="predicted"/>
<dbReference type="AlphaFoldDB" id="A0A9X6MNN5"/>
<accession>A0A9X6MNN5</accession>
<comment type="caution">
    <text evidence="1">The sequence shown here is derived from an EMBL/GenBank/DDBJ whole genome shotgun (WGS) entry which is preliminary data.</text>
</comment>
<organism evidence="1 2">
    <name type="scientific">Bacillus thuringiensis subsp. medellin</name>
    <dbReference type="NCBI Taxonomy" id="79672"/>
    <lineage>
        <taxon>Bacteria</taxon>
        <taxon>Bacillati</taxon>
        <taxon>Bacillota</taxon>
        <taxon>Bacilli</taxon>
        <taxon>Bacillales</taxon>
        <taxon>Bacillaceae</taxon>
        <taxon>Bacillus</taxon>
        <taxon>Bacillus cereus group</taxon>
    </lineage>
</organism>
<dbReference type="Proteomes" id="UP000195160">
    <property type="component" value="Unassembled WGS sequence"/>
</dbReference>
<protein>
    <submittedName>
        <fullName evidence="1">Uncharacterized protein</fullName>
    </submittedName>
</protein>
<name>A0A9X6MNN5_BACTV</name>
<dbReference type="RefSeq" id="WP_179194357.1">
    <property type="nucleotide sequence ID" value="NZ_MOOV01000291.1"/>
</dbReference>
<gene>
    <name evidence="1" type="ORF">BK784_38665</name>
</gene>
<dbReference type="Gene3D" id="1.10.10.60">
    <property type="entry name" value="Homeodomain-like"/>
    <property type="match status" value="8"/>
</dbReference>
<evidence type="ECO:0000313" key="2">
    <source>
        <dbReference type="Proteomes" id="UP000195160"/>
    </source>
</evidence>
<evidence type="ECO:0000313" key="1">
    <source>
        <dbReference type="EMBL" id="OUB82594.1"/>
    </source>
</evidence>